<evidence type="ECO:0000313" key="6">
    <source>
        <dbReference type="Proteomes" id="UP000246077"/>
    </source>
</evidence>
<feature type="domain" description="PHA accumulation regulator DNA-binding N-terminal" evidence="4">
    <location>
        <begin position="121"/>
        <end position="181"/>
    </location>
</feature>
<dbReference type="InterPro" id="IPR012909">
    <property type="entry name" value="PHA_DNA-bd_N"/>
</dbReference>
<dbReference type="InterPro" id="IPR010134">
    <property type="entry name" value="PHA_reg_PhaR"/>
</dbReference>
<evidence type="ECO:0000259" key="3">
    <source>
        <dbReference type="Pfam" id="PF05233"/>
    </source>
</evidence>
<dbReference type="NCBIfam" id="TIGR01848">
    <property type="entry name" value="PHA_reg_PhaR"/>
    <property type="match status" value="1"/>
</dbReference>
<dbReference type="Pfam" id="PF05233">
    <property type="entry name" value="PHB_acc"/>
    <property type="match status" value="1"/>
</dbReference>
<dbReference type="InterPro" id="IPR007897">
    <property type="entry name" value="PHB_accumulat"/>
</dbReference>
<dbReference type="AlphaFoldDB" id="A0A317DWW6"/>
<keyword evidence="1" id="KW-0175">Coiled coil</keyword>
<dbReference type="Pfam" id="PF07879">
    <property type="entry name" value="PHB_acc_N"/>
    <property type="match status" value="1"/>
</dbReference>
<protein>
    <submittedName>
        <fullName evidence="5">Polyhydroxyalkanoate synthesis repressor PhaR</fullName>
    </submittedName>
</protein>
<reference evidence="6" key="1">
    <citation type="submission" date="2018-05" db="EMBL/GenBank/DDBJ databases">
        <title>Zavarzinia sp. HR-AS.</title>
        <authorList>
            <person name="Lee Y."/>
            <person name="Jeon C.O."/>
        </authorList>
    </citation>
    <scope>NUCLEOTIDE SEQUENCE [LARGE SCALE GENOMIC DNA]</scope>
    <source>
        <strain evidence="6">DSM 1231</strain>
    </source>
</reference>
<feature type="domain" description="PHB accumulation regulatory" evidence="3">
    <location>
        <begin position="185"/>
        <end position="223"/>
    </location>
</feature>
<feature type="coiled-coil region" evidence="1">
    <location>
        <begin position="283"/>
        <end position="310"/>
    </location>
</feature>
<organism evidence="5 6">
    <name type="scientific">Zavarzinia compransoris</name>
    <dbReference type="NCBI Taxonomy" id="1264899"/>
    <lineage>
        <taxon>Bacteria</taxon>
        <taxon>Pseudomonadati</taxon>
        <taxon>Pseudomonadota</taxon>
        <taxon>Alphaproteobacteria</taxon>
        <taxon>Rhodospirillales</taxon>
        <taxon>Zavarziniaceae</taxon>
        <taxon>Zavarzinia</taxon>
    </lineage>
</organism>
<keyword evidence="6" id="KW-1185">Reference proteome</keyword>
<proteinExistence type="predicted"/>
<dbReference type="OrthoDB" id="9795345at2"/>
<evidence type="ECO:0000256" key="1">
    <source>
        <dbReference type="SAM" id="Coils"/>
    </source>
</evidence>
<feature type="region of interest" description="Disordered" evidence="2">
    <location>
        <begin position="1"/>
        <end position="37"/>
    </location>
</feature>
<accession>A0A317DWW6</accession>
<name>A0A317DWW6_9PROT</name>
<evidence type="ECO:0000313" key="5">
    <source>
        <dbReference type="EMBL" id="PWR19218.1"/>
    </source>
</evidence>
<sequence length="321" mass="35028">MGRHVGERAVEGADRSTGSGDDDNVGHVFSPRSAAAPRGVRLVPSSEYFGRLSGRRGATLHDRPTAVNEKLVAAPQPLCCAFGLTRRLRHGTATSENAAETSPRTIGTAVAKKTIGEAPVTIKKYANRRLYNTATSSYVTLDHLCQMVKNGEDFVVYDAKTGEDITRSVLTQIIFEEEGKGQNLLPIRFLRQLIRFYGDQLQGVLPNYLELSMESFAKNQEQVKSVISEAFSGKNPLRTFEELARQNFQLFERAIRAFSPFAALRAATGDNPTGELPSMAPVAGGSETEISALRAQIEAMQRQLDGIAKKAEPEKAPTAEE</sequence>
<feature type="compositionally biased region" description="Basic and acidic residues" evidence="2">
    <location>
        <begin position="1"/>
        <end position="14"/>
    </location>
</feature>
<dbReference type="GO" id="GO:0006355">
    <property type="term" value="P:regulation of DNA-templated transcription"/>
    <property type="evidence" value="ECO:0007669"/>
    <property type="project" value="InterPro"/>
</dbReference>
<comment type="caution">
    <text evidence="5">The sequence shown here is derived from an EMBL/GenBank/DDBJ whole genome shotgun (WGS) entry which is preliminary data.</text>
</comment>
<gene>
    <name evidence="5" type="primary">phaR</name>
    <name evidence="5" type="ORF">DKG75_18355</name>
</gene>
<evidence type="ECO:0000256" key="2">
    <source>
        <dbReference type="SAM" id="MobiDB-lite"/>
    </source>
</evidence>
<evidence type="ECO:0000259" key="4">
    <source>
        <dbReference type="Pfam" id="PF07879"/>
    </source>
</evidence>
<dbReference type="Proteomes" id="UP000246077">
    <property type="component" value="Unassembled WGS sequence"/>
</dbReference>
<dbReference type="EMBL" id="QGLF01000005">
    <property type="protein sequence ID" value="PWR19218.1"/>
    <property type="molecule type" value="Genomic_DNA"/>
</dbReference>